<gene>
    <name evidence="1" type="ORF">HMPREF1549_00417</name>
</gene>
<dbReference type="AlphaFoldDB" id="U1RQF7"/>
<sequence length="50" mass="5683">MFEGRRAVTGWDWVRRRRRDTGPDGVTGANHTRFWWFSNSSVAGQSPAGC</sequence>
<dbReference type="HOGENOM" id="CLU_3113654_0_0_11"/>
<dbReference type="EMBL" id="AWSD01000043">
    <property type="protein sequence ID" value="ERH21863.1"/>
    <property type="molecule type" value="Genomic_DNA"/>
</dbReference>
<accession>U1RQF7</accession>
<comment type="caution">
    <text evidence="1">The sequence shown here is derived from an EMBL/GenBank/DDBJ whole genome shotgun (WGS) entry which is preliminary data.</text>
</comment>
<organism evidence="1 2">
    <name type="scientific">Actinomyces johnsonii F0510</name>
    <dbReference type="NCBI Taxonomy" id="1227262"/>
    <lineage>
        <taxon>Bacteria</taxon>
        <taxon>Bacillati</taxon>
        <taxon>Actinomycetota</taxon>
        <taxon>Actinomycetes</taxon>
        <taxon>Actinomycetales</taxon>
        <taxon>Actinomycetaceae</taxon>
        <taxon>Actinomyces</taxon>
    </lineage>
</organism>
<reference evidence="1 2" key="1">
    <citation type="submission" date="2013-06" db="EMBL/GenBank/DDBJ databases">
        <authorList>
            <person name="Weinstock G."/>
            <person name="Sodergren E."/>
            <person name="Lobos E.A."/>
            <person name="Fulton L."/>
            <person name="Fulton R."/>
            <person name="Courtney L."/>
            <person name="Fronick C."/>
            <person name="O'Laughlin M."/>
            <person name="Godfrey J."/>
            <person name="Wilson R.M."/>
            <person name="Miner T."/>
            <person name="Farmer C."/>
            <person name="Delehaunty K."/>
            <person name="Cordes M."/>
            <person name="Minx P."/>
            <person name="Tomlinson C."/>
            <person name="Chen J."/>
            <person name="Wollam A."/>
            <person name="Pepin K.H."/>
            <person name="Bhonagiri V."/>
            <person name="Zhang X."/>
            <person name="Warren W."/>
            <person name="Mitreva M."/>
            <person name="Mardis E.R."/>
            <person name="Wilson R.K."/>
        </authorList>
    </citation>
    <scope>NUCLEOTIDE SEQUENCE [LARGE SCALE GENOMIC DNA]</scope>
    <source>
        <strain evidence="1 2">F0510</strain>
    </source>
</reference>
<evidence type="ECO:0000313" key="1">
    <source>
        <dbReference type="EMBL" id="ERH21863.1"/>
    </source>
</evidence>
<evidence type="ECO:0000313" key="2">
    <source>
        <dbReference type="Proteomes" id="UP000016498"/>
    </source>
</evidence>
<protein>
    <submittedName>
        <fullName evidence="1">Uncharacterized protein</fullName>
    </submittedName>
</protein>
<proteinExistence type="predicted"/>
<dbReference type="Proteomes" id="UP000016498">
    <property type="component" value="Unassembled WGS sequence"/>
</dbReference>
<name>U1RQF7_9ACTO</name>